<feature type="binding site" evidence="9">
    <location>
        <begin position="30"/>
        <end position="31"/>
    </location>
    <ligand>
        <name>substrate</name>
    </ligand>
</feature>
<comment type="pathway">
    <text evidence="1 9">Amino-acid biosynthesis; L-arginine biosynthesis; N(2)-acetyl-L-ornithine from L-glutamate: step 2/4.</text>
</comment>
<dbReference type="EC" id="2.7.2.8" evidence="9"/>
<dbReference type="GO" id="GO:0042450">
    <property type="term" value="P:L-arginine biosynthetic process via ornithine"/>
    <property type="evidence" value="ECO:0007669"/>
    <property type="project" value="UniProtKB-UniRule"/>
</dbReference>
<dbReference type="PIRSF" id="PIRSF000728">
    <property type="entry name" value="NAGK"/>
    <property type="match status" value="1"/>
</dbReference>
<organism evidence="11 12">
    <name type="scientific">Streptacidiphilus fuscans</name>
    <dbReference type="NCBI Taxonomy" id="2789292"/>
    <lineage>
        <taxon>Bacteria</taxon>
        <taxon>Bacillati</taxon>
        <taxon>Actinomycetota</taxon>
        <taxon>Actinomycetes</taxon>
        <taxon>Kitasatosporales</taxon>
        <taxon>Streptomycetaceae</taxon>
        <taxon>Streptacidiphilus</taxon>
    </lineage>
</organism>
<keyword evidence="6 9" id="KW-0418">Kinase</keyword>
<feature type="binding site" evidence="9">
    <location>
        <position position="151"/>
    </location>
    <ligand>
        <name>substrate</name>
    </ligand>
</feature>
<feature type="site" description="Transition state stabilizer" evidence="9">
    <location>
        <position position="212"/>
    </location>
</feature>
<dbReference type="Proteomes" id="UP000657385">
    <property type="component" value="Unassembled WGS sequence"/>
</dbReference>
<evidence type="ECO:0000256" key="4">
    <source>
        <dbReference type="ARBA" id="ARBA00022679"/>
    </source>
</evidence>
<dbReference type="AlphaFoldDB" id="A0A931FEI1"/>
<accession>A0A931FEI1</accession>
<feature type="domain" description="Aspartate/glutamate/uridylate kinase" evidence="10">
    <location>
        <begin position="8"/>
        <end position="230"/>
    </location>
</feature>
<evidence type="ECO:0000259" key="10">
    <source>
        <dbReference type="Pfam" id="PF00696"/>
    </source>
</evidence>
<keyword evidence="12" id="KW-1185">Reference proteome</keyword>
<evidence type="ECO:0000313" key="11">
    <source>
        <dbReference type="EMBL" id="MBF9070653.1"/>
    </source>
</evidence>
<evidence type="ECO:0000256" key="3">
    <source>
        <dbReference type="ARBA" id="ARBA00022605"/>
    </source>
</evidence>
<dbReference type="GO" id="GO:0003991">
    <property type="term" value="F:acetylglutamate kinase activity"/>
    <property type="evidence" value="ECO:0007669"/>
    <property type="project" value="UniProtKB-UniRule"/>
</dbReference>
<gene>
    <name evidence="9 11" type="primary">argB</name>
    <name evidence="11" type="ORF">I2501_21760</name>
</gene>
<dbReference type="NCBIfam" id="TIGR00761">
    <property type="entry name" value="argB"/>
    <property type="match status" value="1"/>
</dbReference>
<dbReference type="GO" id="GO:0005737">
    <property type="term" value="C:cytoplasm"/>
    <property type="evidence" value="ECO:0007669"/>
    <property type="project" value="UniProtKB-SubCell"/>
</dbReference>
<evidence type="ECO:0000256" key="7">
    <source>
        <dbReference type="ARBA" id="ARBA00022840"/>
    </source>
</evidence>
<sequence>MVDERLNRAFAQDVVRLRQAGVLPVVVHGGGPQIDAQLARFGMRPSFAAGLRVTTPEVMEVVRMVLAGQVQRQVVGLLNEYGPFAVGLTGEDAWTMTATKRYAEVDGERVELGLVGDVSGADPSALHALLRDGRIPVVSPIARSEDGLTYNVNADAGAAALAVALRAQLLVVLTDVAGLFADWPSTEKVVDRITADELERLLPTLSGGMIPKMEGCLRAVRSGVPVAHVLDGRAPHALFDHAFGDTAVGTRVVP</sequence>
<protein>
    <recommendedName>
        <fullName evidence="9">Acetylglutamate kinase</fullName>
        <ecNumber evidence="9">2.7.2.8</ecNumber>
    </recommendedName>
    <alternativeName>
        <fullName evidence="9">N-acetyl-L-glutamate 5-phosphotransferase</fullName>
    </alternativeName>
    <alternativeName>
        <fullName evidence="9">NAG kinase</fullName>
        <shortName evidence="9">NAGK</shortName>
    </alternativeName>
</protein>
<dbReference type="InterPro" id="IPR037528">
    <property type="entry name" value="ArgB"/>
</dbReference>
<dbReference type="GO" id="GO:0005524">
    <property type="term" value="F:ATP binding"/>
    <property type="evidence" value="ECO:0007669"/>
    <property type="project" value="UniProtKB-UniRule"/>
</dbReference>
<comment type="caution">
    <text evidence="11">The sequence shown here is derived from an EMBL/GenBank/DDBJ whole genome shotgun (WGS) entry which is preliminary data.</text>
</comment>
<evidence type="ECO:0000256" key="8">
    <source>
        <dbReference type="ARBA" id="ARBA00048141"/>
    </source>
</evidence>
<dbReference type="FunFam" id="3.40.1160.10:FF:000004">
    <property type="entry name" value="Acetylglutamate kinase"/>
    <property type="match status" value="1"/>
</dbReference>
<keyword evidence="3 9" id="KW-0028">Amino-acid biosynthesis</keyword>
<evidence type="ECO:0000256" key="6">
    <source>
        <dbReference type="ARBA" id="ARBA00022777"/>
    </source>
</evidence>
<keyword evidence="9" id="KW-0963">Cytoplasm</keyword>
<dbReference type="PRINTS" id="PR00474">
    <property type="entry name" value="GLU5KINASE"/>
</dbReference>
<dbReference type="Gene3D" id="3.40.1160.10">
    <property type="entry name" value="Acetylglutamate kinase-like"/>
    <property type="match status" value="1"/>
</dbReference>
<dbReference type="PANTHER" id="PTHR23342">
    <property type="entry name" value="N-ACETYLGLUTAMATE SYNTHASE"/>
    <property type="match status" value="1"/>
</dbReference>
<comment type="caution">
    <text evidence="9">Lacks conserved residue(s) required for the propagation of feature annotation.</text>
</comment>
<dbReference type="Pfam" id="PF00696">
    <property type="entry name" value="AA_kinase"/>
    <property type="match status" value="1"/>
</dbReference>
<feature type="binding site" evidence="9">
    <location>
        <position position="52"/>
    </location>
    <ligand>
        <name>substrate</name>
    </ligand>
</feature>
<reference evidence="11" key="1">
    <citation type="submission" date="2020-11" db="EMBL/GenBank/DDBJ databases">
        <title>Isolation and identification of active actinomycetes.</title>
        <authorList>
            <person name="Yu B."/>
        </authorList>
    </citation>
    <scope>NUCLEOTIDE SEQUENCE</scope>
    <source>
        <strain evidence="11">NEAU-YB345</strain>
    </source>
</reference>
<evidence type="ECO:0000256" key="1">
    <source>
        <dbReference type="ARBA" id="ARBA00004828"/>
    </source>
</evidence>
<proteinExistence type="inferred from homology"/>
<comment type="subcellular location">
    <subcellularLocation>
        <location evidence="9">Cytoplasm</location>
    </subcellularLocation>
</comment>
<keyword evidence="7 9" id="KW-0067">ATP-binding</keyword>
<dbReference type="InterPro" id="IPR001057">
    <property type="entry name" value="Glu/AcGlu_kinase"/>
</dbReference>
<dbReference type="PANTHER" id="PTHR23342:SF0">
    <property type="entry name" value="N-ACETYLGLUTAMATE SYNTHASE, MITOCHONDRIAL"/>
    <property type="match status" value="1"/>
</dbReference>
<keyword evidence="5 9" id="KW-0547">Nucleotide-binding</keyword>
<dbReference type="InterPro" id="IPR004662">
    <property type="entry name" value="AcgluKinase_fam"/>
</dbReference>
<comment type="function">
    <text evidence="9">Catalyzes the ATP-dependent phosphorylation of N-acetyl-L-glutamate.</text>
</comment>
<dbReference type="InterPro" id="IPR036393">
    <property type="entry name" value="AceGlu_kinase-like_sf"/>
</dbReference>
<dbReference type="InterPro" id="IPR001048">
    <property type="entry name" value="Asp/Glu/Uridylate_kinase"/>
</dbReference>
<dbReference type="SUPFAM" id="SSF53633">
    <property type="entry name" value="Carbamate kinase-like"/>
    <property type="match status" value="1"/>
</dbReference>
<comment type="similarity">
    <text evidence="9">Belongs to the acetylglutamate kinase family. ArgB subfamily.</text>
</comment>
<dbReference type="HAMAP" id="MF_00082">
    <property type="entry name" value="ArgB"/>
    <property type="match status" value="1"/>
</dbReference>
<name>A0A931FEI1_9ACTN</name>
<evidence type="ECO:0000256" key="5">
    <source>
        <dbReference type="ARBA" id="ARBA00022741"/>
    </source>
</evidence>
<keyword evidence="4 9" id="KW-0808">Transferase</keyword>
<dbReference type="EMBL" id="JADPRT010000009">
    <property type="protein sequence ID" value="MBF9070653.1"/>
    <property type="molecule type" value="Genomic_DNA"/>
</dbReference>
<keyword evidence="2 9" id="KW-0055">Arginine biosynthesis</keyword>
<evidence type="ECO:0000256" key="2">
    <source>
        <dbReference type="ARBA" id="ARBA00022571"/>
    </source>
</evidence>
<comment type="catalytic activity">
    <reaction evidence="8 9">
        <text>N-acetyl-L-glutamate + ATP = N-acetyl-L-glutamyl 5-phosphate + ADP</text>
        <dbReference type="Rhea" id="RHEA:14629"/>
        <dbReference type="ChEBI" id="CHEBI:30616"/>
        <dbReference type="ChEBI" id="CHEBI:44337"/>
        <dbReference type="ChEBI" id="CHEBI:57936"/>
        <dbReference type="ChEBI" id="CHEBI:456216"/>
        <dbReference type="EC" id="2.7.2.8"/>
    </reaction>
</comment>
<evidence type="ECO:0000256" key="9">
    <source>
        <dbReference type="HAMAP-Rule" id="MF_00082"/>
    </source>
</evidence>
<evidence type="ECO:0000313" key="12">
    <source>
        <dbReference type="Proteomes" id="UP000657385"/>
    </source>
</evidence>